<dbReference type="Gene3D" id="3.70.10.10">
    <property type="match status" value="1"/>
</dbReference>
<evidence type="ECO:0008006" key="4">
    <source>
        <dbReference type="Google" id="ProtNLM"/>
    </source>
</evidence>
<dbReference type="GO" id="GO:0031573">
    <property type="term" value="P:mitotic intra-S DNA damage checkpoint signaling"/>
    <property type="evidence" value="ECO:0007669"/>
    <property type="project" value="TreeGrafter"/>
</dbReference>
<dbReference type="SUPFAM" id="SSF55979">
    <property type="entry name" value="DNA clamp"/>
    <property type="match status" value="1"/>
</dbReference>
<protein>
    <recommendedName>
        <fullName evidence="4">DNA repair protein rad9</fullName>
    </recommendedName>
</protein>
<dbReference type="AlphaFoldDB" id="A0A1E3QNW8"/>
<dbReference type="InterPro" id="IPR007268">
    <property type="entry name" value="Rad9/Ddc1"/>
</dbReference>
<organism evidence="2 3">
    <name type="scientific">Babjeviella inositovora NRRL Y-12698</name>
    <dbReference type="NCBI Taxonomy" id="984486"/>
    <lineage>
        <taxon>Eukaryota</taxon>
        <taxon>Fungi</taxon>
        <taxon>Dikarya</taxon>
        <taxon>Ascomycota</taxon>
        <taxon>Saccharomycotina</taxon>
        <taxon>Pichiomycetes</taxon>
        <taxon>Serinales incertae sedis</taxon>
        <taxon>Babjeviella</taxon>
    </lineage>
</organism>
<dbReference type="InterPro" id="IPR046938">
    <property type="entry name" value="DNA_clamp_sf"/>
</dbReference>
<dbReference type="Pfam" id="PF04139">
    <property type="entry name" value="Rad9"/>
    <property type="match status" value="1"/>
</dbReference>
<dbReference type="GO" id="GO:0006281">
    <property type="term" value="P:DNA repair"/>
    <property type="evidence" value="ECO:0007669"/>
    <property type="project" value="TreeGrafter"/>
</dbReference>
<evidence type="ECO:0000256" key="1">
    <source>
        <dbReference type="SAM" id="MobiDB-lite"/>
    </source>
</evidence>
<dbReference type="RefSeq" id="XP_018984699.1">
    <property type="nucleotide sequence ID" value="XM_019129005.1"/>
</dbReference>
<dbReference type="OrthoDB" id="3992718at2759"/>
<dbReference type="EMBL" id="KV454432">
    <property type="protein sequence ID" value="ODQ79371.1"/>
    <property type="molecule type" value="Genomic_DNA"/>
</dbReference>
<dbReference type="PANTHER" id="PTHR15237">
    <property type="entry name" value="DNA REPAIR PROTEIN RAD9"/>
    <property type="match status" value="1"/>
</dbReference>
<proteinExistence type="predicted"/>
<keyword evidence="3" id="KW-1185">Reference proteome</keyword>
<dbReference type="GeneID" id="30146858"/>
<name>A0A1E3QNW8_9ASCO</name>
<evidence type="ECO:0000313" key="2">
    <source>
        <dbReference type="EMBL" id="ODQ79371.1"/>
    </source>
</evidence>
<evidence type="ECO:0000313" key="3">
    <source>
        <dbReference type="Proteomes" id="UP000094336"/>
    </source>
</evidence>
<dbReference type="GO" id="GO:0000076">
    <property type="term" value="P:DNA replication checkpoint signaling"/>
    <property type="evidence" value="ECO:0007669"/>
    <property type="project" value="TreeGrafter"/>
</dbReference>
<dbReference type="GO" id="GO:0030896">
    <property type="term" value="C:checkpoint clamp complex"/>
    <property type="evidence" value="ECO:0007669"/>
    <property type="project" value="InterPro"/>
</dbReference>
<sequence length="540" mass="60020">MSFLAVIENCHKQMWARSLAALATISESIMFSVSEKGMALSAINLTQTSYAEIQFDRSFFKKYDMSFVGASGAPGVDSGFETENKLPSFNFTVYAKNLCIVFKKLDTEIDYLLLQVEFRSSRLRCEIKGKNLIRRQYSWFFTPVQNSFTLNVQRLYRDRYANQKELGVPSSREMIHYIKMEPAFPKHFLDLIPPSTEDFRLELTTPSGGLHGAKLSLYGFTKAVMKEREYLKQPMSTTMATGLEGLMDHNCNQWLETGSETGAELSPASATFRLKDFKTFMSICIAPLGTKGGTSAAELSPNSAENYLEVLFTSVPGNPILFETQKLSKVTVAFVLITDGERGLLPKTYTPVIPVAPAVTIEQAMYSATQIQRNVGKIHQARPYVIEPNNLVVPTDPDTRSSIGDTDNHRNMVSNYHESHALFVPEDASQEGAASLTQRPVDAPLEIAPVPSTRSTGPQILATIGWDETPVSVPSTRDESFIQTPLHLRARGKAKKGETLPEPPKPKAPKRRLLTPEVEEPLADSLGPTQHVKKPRGLFD</sequence>
<dbReference type="PANTHER" id="PTHR15237:SF0">
    <property type="entry name" value="CELL CYCLE CHECKPOINT CONTROL PROTEIN"/>
    <property type="match status" value="1"/>
</dbReference>
<accession>A0A1E3QNW8</accession>
<dbReference type="STRING" id="984486.A0A1E3QNW8"/>
<dbReference type="Proteomes" id="UP000094336">
    <property type="component" value="Unassembled WGS sequence"/>
</dbReference>
<gene>
    <name evidence="2" type="ORF">BABINDRAFT_161777</name>
</gene>
<reference evidence="3" key="1">
    <citation type="submission" date="2016-05" db="EMBL/GenBank/DDBJ databases">
        <title>Comparative genomics of biotechnologically important yeasts.</title>
        <authorList>
            <consortium name="DOE Joint Genome Institute"/>
            <person name="Riley R."/>
            <person name="Haridas S."/>
            <person name="Wolfe K.H."/>
            <person name="Lopes M.R."/>
            <person name="Hittinger C.T."/>
            <person name="Goker M."/>
            <person name="Salamov A."/>
            <person name="Wisecaver J."/>
            <person name="Long T.M."/>
            <person name="Aerts A.L."/>
            <person name="Barry K."/>
            <person name="Choi C."/>
            <person name="Clum A."/>
            <person name="Coughlan A.Y."/>
            <person name="Deshpande S."/>
            <person name="Douglass A.P."/>
            <person name="Hanson S.J."/>
            <person name="Klenk H.-P."/>
            <person name="Labutti K."/>
            <person name="Lapidus A."/>
            <person name="Lindquist E."/>
            <person name="Lipzen A."/>
            <person name="Meier-Kolthoff J.P."/>
            <person name="Ohm R.A."/>
            <person name="Otillar R.P."/>
            <person name="Pangilinan J."/>
            <person name="Peng Y."/>
            <person name="Rokas A."/>
            <person name="Rosa C.A."/>
            <person name="Scheuner C."/>
            <person name="Sibirny A.A."/>
            <person name="Slot J.C."/>
            <person name="Stielow J.B."/>
            <person name="Sun H."/>
            <person name="Kurtzman C.P."/>
            <person name="Blackwell M."/>
            <person name="Grigoriev I.V."/>
            <person name="Jeffries T.W."/>
        </authorList>
    </citation>
    <scope>NUCLEOTIDE SEQUENCE [LARGE SCALE GENOMIC DNA]</scope>
    <source>
        <strain evidence="3">NRRL Y-12698</strain>
    </source>
</reference>
<feature type="compositionally biased region" description="Basic residues" evidence="1">
    <location>
        <begin position="531"/>
        <end position="540"/>
    </location>
</feature>
<dbReference type="GO" id="GO:0071479">
    <property type="term" value="P:cellular response to ionizing radiation"/>
    <property type="evidence" value="ECO:0007669"/>
    <property type="project" value="TreeGrafter"/>
</dbReference>
<feature type="region of interest" description="Disordered" evidence="1">
    <location>
        <begin position="489"/>
        <end position="540"/>
    </location>
</feature>